<dbReference type="AlphaFoldDB" id="A0A0W0YAL7"/>
<gene>
    <name evidence="1" type="ORF">Lsan_4185</name>
</gene>
<dbReference type="PATRIC" id="fig|45074.5.peg.4499"/>
<dbReference type="RefSeq" id="WP_133134241.1">
    <property type="nucleotide sequence ID" value="NZ_CAAAIH010000008.1"/>
</dbReference>
<proteinExistence type="predicted"/>
<organism evidence="1 2">
    <name type="scientific">Legionella santicrucis</name>
    <dbReference type="NCBI Taxonomy" id="45074"/>
    <lineage>
        <taxon>Bacteria</taxon>
        <taxon>Pseudomonadati</taxon>
        <taxon>Pseudomonadota</taxon>
        <taxon>Gammaproteobacteria</taxon>
        <taxon>Legionellales</taxon>
        <taxon>Legionellaceae</taxon>
        <taxon>Legionella</taxon>
    </lineage>
</organism>
<dbReference type="OrthoDB" id="5654418at2"/>
<dbReference type="Proteomes" id="UP000054703">
    <property type="component" value="Unassembled WGS sequence"/>
</dbReference>
<name>A0A0W0YAL7_9GAMM</name>
<accession>A0A0W0YAL7</accession>
<sequence>MKKTLQYLELIDLENLKKVVEQPNEPIPEDVLKFLKQYEADSKKMVACGFNATKIAENIMKMFLPLAAHPAICKNSIEKLDCISRLYGGSHEVSAKLMDLHSTMSTINTYKEKDDLNRLSNELKFYDIKEAVDGYVQHLKGKCQREGVAIGGPNESLTPKQAKLLNRYNAMNTVNEQLKEKHETINECNWNCNLNIMSKSIDEIDVSTYKNSFVYNQESKQIYFITYEGQKKEVNIGDFELFDDEINKLPKNDKNQVKLSNYSLEIKNLINKNGGYIHSEKPAFTEDDKKNITNALEVCITNQPAWSERPYLQRLTDILSFGFKMLYREFCSKEDNLHNKLESRLNI</sequence>
<protein>
    <submittedName>
        <fullName evidence="1">Uncharacterized protein</fullName>
    </submittedName>
</protein>
<comment type="caution">
    <text evidence="1">The sequence shown here is derived from an EMBL/GenBank/DDBJ whole genome shotgun (WGS) entry which is preliminary data.</text>
</comment>
<reference evidence="1 2" key="1">
    <citation type="submission" date="2015-11" db="EMBL/GenBank/DDBJ databases">
        <title>Genomic analysis of 38 Legionella species identifies large and diverse effector repertoires.</title>
        <authorList>
            <person name="Burstein D."/>
            <person name="Amaro F."/>
            <person name="Zusman T."/>
            <person name="Lifshitz Z."/>
            <person name="Cohen O."/>
            <person name="Gilbert J.A."/>
            <person name="Pupko T."/>
            <person name="Shuman H.A."/>
            <person name="Segal G."/>
        </authorList>
    </citation>
    <scope>NUCLEOTIDE SEQUENCE [LARGE SCALE GENOMIC DNA]</scope>
    <source>
        <strain evidence="1 2">SC-63-C7</strain>
    </source>
</reference>
<dbReference type="STRING" id="45074.Lsan_4185"/>
<dbReference type="EMBL" id="LNYU01000091">
    <property type="protein sequence ID" value="KTD53775.1"/>
    <property type="molecule type" value="Genomic_DNA"/>
</dbReference>
<evidence type="ECO:0000313" key="2">
    <source>
        <dbReference type="Proteomes" id="UP000054703"/>
    </source>
</evidence>
<evidence type="ECO:0000313" key="1">
    <source>
        <dbReference type="EMBL" id="KTD53775.1"/>
    </source>
</evidence>
<keyword evidence="2" id="KW-1185">Reference proteome</keyword>